<dbReference type="SUPFAM" id="SSF49452">
    <property type="entry name" value="Starch-binding domain-like"/>
    <property type="match status" value="1"/>
</dbReference>
<dbReference type="HOGENOM" id="CLU_060074_0_0_10"/>
<dbReference type="GO" id="GO:0030246">
    <property type="term" value="F:carbohydrate binding"/>
    <property type="evidence" value="ECO:0007669"/>
    <property type="project" value="InterPro"/>
</dbReference>
<feature type="domain" description="DUF4382" evidence="2">
    <location>
        <begin position="33"/>
        <end position="186"/>
    </location>
</feature>
<feature type="signal peptide" evidence="1">
    <location>
        <begin position="1"/>
        <end position="19"/>
    </location>
</feature>
<keyword evidence="4" id="KW-1185">Reference proteome</keyword>
<dbReference type="InterPro" id="IPR013784">
    <property type="entry name" value="Carb-bd-like_fold"/>
</dbReference>
<dbReference type="RefSeq" id="WP_008197792.1">
    <property type="nucleotide sequence ID" value="NZ_CM001023.1"/>
</dbReference>
<dbReference type="InterPro" id="IPR025491">
    <property type="entry name" value="DUF4382"/>
</dbReference>
<dbReference type="OrthoDB" id="2111471at2"/>
<sequence length="280" mass="30854">MKNLFNYLMMVGVMLFAVACSNDDDGSPSNGMAKVNFYMVDAPGDFEEVWVEVLAVRVKADGDDDMDDDGIDDDDDEIGWIEIPYDETNRYVNLLDLTGENSLFLGSEDFPEGEIDQLRLVLGDDNYVIKNGDRFDLKTPSAQQSGLKIKVDEDIEGGMSYNLVIDFDVAKSIVEAGNSGNIILKPVLRAYMEEAASGVMGQVFPDEAMPVAVSASKGDDTYNTFVDDDGNFKILGMDDGLYTITFTPNDEYAILIVDDVMVEEGMVETMDPITLVPIEE</sequence>
<dbReference type="PROSITE" id="PS51257">
    <property type="entry name" value="PROKAR_LIPOPROTEIN"/>
    <property type="match status" value="1"/>
</dbReference>
<dbReference type="STRING" id="388413.ALPR1_01070"/>
<dbReference type="Proteomes" id="UP000003919">
    <property type="component" value="Unassembled WGS sequence"/>
</dbReference>
<evidence type="ECO:0000313" key="4">
    <source>
        <dbReference type="Proteomes" id="UP000003919"/>
    </source>
</evidence>
<name>A3HUG7_9BACT</name>
<evidence type="ECO:0000313" key="3">
    <source>
        <dbReference type="EMBL" id="EAZ81789.1"/>
    </source>
</evidence>
<feature type="chain" id="PRO_5002653394" description="DUF4382 domain-containing protein" evidence="1">
    <location>
        <begin position="20"/>
        <end position="280"/>
    </location>
</feature>
<dbReference type="eggNOG" id="ENOG50309D6">
    <property type="taxonomic scope" value="Bacteria"/>
</dbReference>
<keyword evidence="1" id="KW-0732">Signal</keyword>
<reference evidence="3 4" key="1">
    <citation type="journal article" date="2011" name="J. Bacteriol.">
        <title>Complete genome sequence of Algoriphagus sp. PR1, bacterial prey of a colony-forming choanoflagellate.</title>
        <authorList>
            <person name="Alegado R.A."/>
            <person name="Ferriera S."/>
            <person name="Nusbaum C."/>
            <person name="Young S.K."/>
            <person name="Zeng Q."/>
            <person name="Imamovic A."/>
            <person name="Fairclough S.R."/>
            <person name="King N."/>
        </authorList>
    </citation>
    <scope>NUCLEOTIDE SEQUENCE [LARGE SCALE GENOMIC DNA]</scope>
    <source>
        <strain evidence="3 4">PR1</strain>
    </source>
</reference>
<evidence type="ECO:0000256" key="1">
    <source>
        <dbReference type="SAM" id="SignalP"/>
    </source>
</evidence>
<dbReference type="Gene3D" id="2.60.40.1120">
    <property type="entry name" value="Carboxypeptidase-like, regulatory domain"/>
    <property type="match status" value="1"/>
</dbReference>
<protein>
    <recommendedName>
        <fullName evidence="2">DUF4382 domain-containing protein</fullName>
    </recommendedName>
</protein>
<accession>A3HUG7</accession>
<dbReference type="EMBL" id="AAXU02000001">
    <property type="protein sequence ID" value="EAZ81789.1"/>
    <property type="molecule type" value="Genomic_DNA"/>
</dbReference>
<dbReference type="AlphaFoldDB" id="A3HUG7"/>
<comment type="caution">
    <text evidence="3">The sequence shown here is derived from an EMBL/GenBank/DDBJ whole genome shotgun (WGS) entry which is preliminary data.</text>
</comment>
<organism evidence="3 4">
    <name type="scientific">Algoriphagus machipongonensis</name>
    <dbReference type="NCBI Taxonomy" id="388413"/>
    <lineage>
        <taxon>Bacteria</taxon>
        <taxon>Pseudomonadati</taxon>
        <taxon>Bacteroidota</taxon>
        <taxon>Cytophagia</taxon>
        <taxon>Cytophagales</taxon>
        <taxon>Cyclobacteriaceae</taxon>
        <taxon>Algoriphagus</taxon>
    </lineage>
</organism>
<evidence type="ECO:0000259" key="2">
    <source>
        <dbReference type="Pfam" id="PF14321"/>
    </source>
</evidence>
<dbReference type="Pfam" id="PF14321">
    <property type="entry name" value="DUF4382"/>
    <property type="match status" value="1"/>
</dbReference>
<proteinExistence type="predicted"/>
<gene>
    <name evidence="3" type="ORF">ALPR1_01070</name>
</gene>